<dbReference type="PANTHER" id="PTHR45453:SF1">
    <property type="entry name" value="PHOSPHATE REGULON SENSOR PROTEIN PHOR"/>
    <property type="match status" value="1"/>
</dbReference>
<evidence type="ECO:0000259" key="12">
    <source>
        <dbReference type="PROSITE" id="PS50109"/>
    </source>
</evidence>
<evidence type="ECO:0000256" key="8">
    <source>
        <dbReference type="ARBA" id="ARBA00022777"/>
    </source>
</evidence>
<comment type="catalytic activity">
    <reaction evidence="1">
        <text>ATP + protein L-histidine = ADP + protein N-phospho-L-histidine.</text>
        <dbReference type="EC" id="2.7.13.3"/>
    </reaction>
</comment>
<dbReference type="FunFam" id="3.30.565.10:FF:000006">
    <property type="entry name" value="Sensor histidine kinase WalK"/>
    <property type="match status" value="1"/>
</dbReference>
<dbReference type="GO" id="GO:0000155">
    <property type="term" value="F:phosphorelay sensor kinase activity"/>
    <property type="evidence" value="ECO:0007669"/>
    <property type="project" value="InterPro"/>
</dbReference>
<dbReference type="SMART" id="SM00387">
    <property type="entry name" value="HATPase_c"/>
    <property type="match status" value="1"/>
</dbReference>
<dbReference type="Gene3D" id="1.10.287.130">
    <property type="match status" value="1"/>
</dbReference>
<dbReference type="InterPro" id="IPR003661">
    <property type="entry name" value="HisK_dim/P_dom"/>
</dbReference>
<dbReference type="GO" id="GO:0016036">
    <property type="term" value="P:cellular response to phosphate starvation"/>
    <property type="evidence" value="ECO:0007669"/>
    <property type="project" value="TreeGrafter"/>
</dbReference>
<evidence type="ECO:0000256" key="2">
    <source>
        <dbReference type="ARBA" id="ARBA00004236"/>
    </source>
</evidence>
<protein>
    <recommendedName>
        <fullName evidence="3">histidine kinase</fullName>
        <ecNumber evidence="3">2.7.13.3</ecNumber>
    </recommendedName>
</protein>
<dbReference type="SUPFAM" id="SSF55785">
    <property type="entry name" value="PYP-like sensor domain (PAS domain)"/>
    <property type="match status" value="1"/>
</dbReference>
<dbReference type="PRINTS" id="PR00344">
    <property type="entry name" value="BCTRLSENSOR"/>
</dbReference>
<reference evidence="13 14" key="1">
    <citation type="submission" date="2016-10" db="EMBL/GenBank/DDBJ databases">
        <authorList>
            <person name="de Groot N.N."/>
        </authorList>
    </citation>
    <scope>NUCLEOTIDE SEQUENCE [LARGE SCALE GENOMIC DNA]</scope>
    <source>
        <strain evidence="13 14">CGMCC 1.10836</strain>
    </source>
</reference>
<dbReference type="PROSITE" id="PS50109">
    <property type="entry name" value="HIS_KIN"/>
    <property type="match status" value="1"/>
</dbReference>
<name>A0A1H8GV66_9RHOB</name>
<dbReference type="Gene3D" id="3.30.565.10">
    <property type="entry name" value="Histidine kinase-like ATPase, C-terminal domain"/>
    <property type="match status" value="1"/>
</dbReference>
<dbReference type="EMBL" id="FOCO01000015">
    <property type="protein sequence ID" value="SEN47893.1"/>
    <property type="molecule type" value="Genomic_DNA"/>
</dbReference>
<dbReference type="GO" id="GO:0005524">
    <property type="term" value="F:ATP binding"/>
    <property type="evidence" value="ECO:0007669"/>
    <property type="project" value="UniProtKB-KW"/>
</dbReference>
<dbReference type="EC" id="2.7.13.3" evidence="3"/>
<dbReference type="InterPro" id="IPR003594">
    <property type="entry name" value="HATPase_dom"/>
</dbReference>
<keyword evidence="10" id="KW-0902">Two-component regulatory system</keyword>
<dbReference type="Proteomes" id="UP000183002">
    <property type="component" value="Unassembled WGS sequence"/>
</dbReference>
<dbReference type="RefSeq" id="WP_050519758.1">
    <property type="nucleotide sequence ID" value="NZ_FOCO01000015.1"/>
</dbReference>
<evidence type="ECO:0000256" key="11">
    <source>
        <dbReference type="ARBA" id="ARBA00023136"/>
    </source>
</evidence>
<keyword evidence="9" id="KW-0067">ATP-binding</keyword>
<evidence type="ECO:0000256" key="9">
    <source>
        <dbReference type="ARBA" id="ARBA00022840"/>
    </source>
</evidence>
<keyword evidence="8 13" id="KW-0418">Kinase</keyword>
<dbReference type="InterPro" id="IPR035965">
    <property type="entry name" value="PAS-like_dom_sf"/>
</dbReference>
<gene>
    <name evidence="13" type="ORF">SAMN05216227_101523</name>
</gene>
<dbReference type="OrthoDB" id="9813151at2"/>
<dbReference type="SUPFAM" id="SSF55874">
    <property type="entry name" value="ATPase domain of HSP90 chaperone/DNA topoisomerase II/histidine kinase"/>
    <property type="match status" value="1"/>
</dbReference>
<keyword evidence="6" id="KW-0808">Transferase</keyword>
<dbReference type="AlphaFoldDB" id="A0A1H8GV66"/>
<accession>A0A1H8GV66</accession>
<keyword evidence="14" id="KW-1185">Reference proteome</keyword>
<dbReference type="GO" id="GO:0004721">
    <property type="term" value="F:phosphoprotein phosphatase activity"/>
    <property type="evidence" value="ECO:0007669"/>
    <property type="project" value="TreeGrafter"/>
</dbReference>
<keyword evidence="11" id="KW-0472">Membrane</keyword>
<evidence type="ECO:0000256" key="10">
    <source>
        <dbReference type="ARBA" id="ARBA00023012"/>
    </source>
</evidence>
<comment type="subcellular location">
    <subcellularLocation>
        <location evidence="2">Cell membrane</location>
    </subcellularLocation>
</comment>
<dbReference type="Pfam" id="PF02518">
    <property type="entry name" value="HATPase_c"/>
    <property type="match status" value="1"/>
</dbReference>
<dbReference type="InterPro" id="IPR036097">
    <property type="entry name" value="HisK_dim/P_sf"/>
</dbReference>
<evidence type="ECO:0000313" key="13">
    <source>
        <dbReference type="EMBL" id="SEN47893.1"/>
    </source>
</evidence>
<keyword evidence="4" id="KW-1003">Cell membrane</keyword>
<evidence type="ECO:0000256" key="6">
    <source>
        <dbReference type="ARBA" id="ARBA00022679"/>
    </source>
</evidence>
<dbReference type="Pfam" id="PF00512">
    <property type="entry name" value="HisKA"/>
    <property type="match status" value="1"/>
</dbReference>
<evidence type="ECO:0000256" key="7">
    <source>
        <dbReference type="ARBA" id="ARBA00022741"/>
    </source>
</evidence>
<proteinExistence type="predicted"/>
<dbReference type="SMART" id="SM00388">
    <property type="entry name" value="HisKA"/>
    <property type="match status" value="1"/>
</dbReference>
<dbReference type="PANTHER" id="PTHR45453">
    <property type="entry name" value="PHOSPHATE REGULON SENSOR PROTEIN PHOR"/>
    <property type="match status" value="1"/>
</dbReference>
<dbReference type="FunFam" id="1.10.287.130:FF:000008">
    <property type="entry name" value="Two-component sensor histidine kinase"/>
    <property type="match status" value="1"/>
</dbReference>
<evidence type="ECO:0000313" key="14">
    <source>
        <dbReference type="Proteomes" id="UP000183002"/>
    </source>
</evidence>
<dbReference type="CDD" id="cd00082">
    <property type="entry name" value="HisKA"/>
    <property type="match status" value="1"/>
</dbReference>
<evidence type="ECO:0000256" key="1">
    <source>
        <dbReference type="ARBA" id="ARBA00000085"/>
    </source>
</evidence>
<evidence type="ECO:0000256" key="3">
    <source>
        <dbReference type="ARBA" id="ARBA00012438"/>
    </source>
</evidence>
<keyword evidence="5" id="KW-0597">Phosphoprotein</keyword>
<feature type="domain" description="Histidine kinase" evidence="12">
    <location>
        <begin position="122"/>
        <end position="340"/>
    </location>
</feature>
<sequence>MRAIMDTNMFGAVLGAVPLPLVFIDADARITHANPEAVAILGAGQVARHHAIALRQPALLQTIAAALQGGVAGQARFVVIGPSYEVTYLVAVTPLLQGALCAFKDITEAEQIGQFRRDFVANVSHELRTPLTTLTGFIETLKGAAKDDPAARNRFLEIMGREAGRMTRLVRDLLSLSSVEAEERRRPTGLVNLADLLATVAASLRPMADAAGVVIEVSGQEAVPVTADADQLMQVFQNLIENAVKYGQPGKVVSVVLHPVAAGQIRIDVVDQGAGIAAHHLPRLTERFYRIDAHRSREKGGTGLGLAIVKHILHRHQGRLTIASTPGQGSCFSVYVPSVGASRQVS</sequence>
<dbReference type="SUPFAM" id="SSF47384">
    <property type="entry name" value="Homodimeric domain of signal transducing histidine kinase"/>
    <property type="match status" value="1"/>
</dbReference>
<dbReference type="InterPro" id="IPR050351">
    <property type="entry name" value="BphY/WalK/GraS-like"/>
</dbReference>
<organism evidence="13 14">
    <name type="scientific">Pseudorhodobacter antarcticus</name>
    <dbReference type="NCBI Taxonomy" id="1077947"/>
    <lineage>
        <taxon>Bacteria</taxon>
        <taxon>Pseudomonadati</taxon>
        <taxon>Pseudomonadota</taxon>
        <taxon>Alphaproteobacteria</taxon>
        <taxon>Rhodobacterales</taxon>
        <taxon>Paracoccaceae</taxon>
        <taxon>Pseudorhodobacter</taxon>
    </lineage>
</organism>
<dbReference type="InterPro" id="IPR036890">
    <property type="entry name" value="HATPase_C_sf"/>
</dbReference>
<dbReference type="GO" id="GO:0005886">
    <property type="term" value="C:plasma membrane"/>
    <property type="evidence" value="ECO:0007669"/>
    <property type="project" value="UniProtKB-SubCell"/>
</dbReference>
<dbReference type="InterPro" id="IPR005467">
    <property type="entry name" value="His_kinase_dom"/>
</dbReference>
<dbReference type="InterPro" id="IPR004358">
    <property type="entry name" value="Sig_transdc_His_kin-like_C"/>
</dbReference>
<evidence type="ECO:0000256" key="4">
    <source>
        <dbReference type="ARBA" id="ARBA00022475"/>
    </source>
</evidence>
<keyword evidence="7" id="KW-0547">Nucleotide-binding</keyword>
<dbReference type="Gene3D" id="3.30.450.20">
    <property type="entry name" value="PAS domain"/>
    <property type="match status" value="1"/>
</dbReference>
<evidence type="ECO:0000256" key="5">
    <source>
        <dbReference type="ARBA" id="ARBA00022553"/>
    </source>
</evidence>
<dbReference type="STRING" id="1077947.SAMN05216227_101523"/>